<name>A0AAN5D162_9BILA</name>
<proteinExistence type="predicted"/>
<keyword evidence="2" id="KW-1185">Reference proteome</keyword>
<evidence type="ECO:0000313" key="1">
    <source>
        <dbReference type="EMBL" id="GMR54648.1"/>
    </source>
</evidence>
<dbReference type="PANTHER" id="PTHR47022">
    <property type="entry name" value="BTB AND MATH DOMAIN-CONTAINING PROTEIN 36-RELATED"/>
    <property type="match status" value="1"/>
</dbReference>
<evidence type="ECO:0000313" key="2">
    <source>
        <dbReference type="Proteomes" id="UP001328107"/>
    </source>
</evidence>
<dbReference type="EMBL" id="BTRK01000005">
    <property type="protein sequence ID" value="GMR54648.1"/>
    <property type="molecule type" value="Genomic_DNA"/>
</dbReference>
<dbReference type="AlphaFoldDB" id="A0AAN5D162"/>
<accession>A0AAN5D162</accession>
<gene>
    <name evidence="1" type="ORF">PMAYCL1PPCAC_24843</name>
</gene>
<reference evidence="2" key="1">
    <citation type="submission" date="2022-10" db="EMBL/GenBank/DDBJ databases">
        <title>Genome assembly of Pristionchus species.</title>
        <authorList>
            <person name="Yoshida K."/>
            <person name="Sommer R.J."/>
        </authorList>
    </citation>
    <scope>NUCLEOTIDE SEQUENCE [LARGE SCALE GENOMIC DNA]</scope>
    <source>
        <strain evidence="2">RS5460</strain>
    </source>
</reference>
<dbReference type="Proteomes" id="UP001328107">
    <property type="component" value="Unassembled WGS sequence"/>
</dbReference>
<sequence>FLFNCKIDTTCACLQEFNEFLRVIHPFCAPIRDHTAEFLLKLGKQFKISFVMDLAEKFLINTIGWCNIKKLEIADKYSLRNLHVSLFINVVELNSMLNFPQKSSIYYDLSFKMKAELFEEFIRKFSNC</sequence>
<protein>
    <submittedName>
        <fullName evidence="1">Uncharacterized protein</fullName>
    </submittedName>
</protein>
<dbReference type="PANTHER" id="PTHR47022:SF1">
    <property type="entry name" value="BTB AND MATH DOMAIN-CONTAINING PROTEIN 36-RELATED"/>
    <property type="match status" value="1"/>
</dbReference>
<comment type="caution">
    <text evidence="1">The sequence shown here is derived from an EMBL/GenBank/DDBJ whole genome shotgun (WGS) entry which is preliminary data.</text>
</comment>
<feature type="non-terminal residue" evidence="1">
    <location>
        <position position="1"/>
    </location>
</feature>
<organism evidence="1 2">
    <name type="scientific">Pristionchus mayeri</name>
    <dbReference type="NCBI Taxonomy" id="1317129"/>
    <lineage>
        <taxon>Eukaryota</taxon>
        <taxon>Metazoa</taxon>
        <taxon>Ecdysozoa</taxon>
        <taxon>Nematoda</taxon>
        <taxon>Chromadorea</taxon>
        <taxon>Rhabditida</taxon>
        <taxon>Rhabditina</taxon>
        <taxon>Diplogasteromorpha</taxon>
        <taxon>Diplogasteroidea</taxon>
        <taxon>Neodiplogasteridae</taxon>
        <taxon>Pristionchus</taxon>
    </lineage>
</organism>